<dbReference type="Pfam" id="PF01345">
    <property type="entry name" value="DUF11"/>
    <property type="match status" value="1"/>
</dbReference>
<dbReference type="InterPro" id="IPR051172">
    <property type="entry name" value="Chlamydia_OmcB"/>
</dbReference>
<accession>A0ABS1CJ80</accession>
<dbReference type="PANTHER" id="PTHR34819">
    <property type="entry name" value="LARGE CYSTEINE-RICH PERIPLASMIC PROTEIN OMCB"/>
    <property type="match status" value="1"/>
</dbReference>
<dbReference type="InterPro" id="IPR055353">
    <property type="entry name" value="DUF7619"/>
</dbReference>
<evidence type="ECO:0008006" key="5">
    <source>
        <dbReference type="Google" id="ProtNLM"/>
    </source>
</evidence>
<feature type="domain" description="DUF7619" evidence="2">
    <location>
        <begin position="493"/>
        <end position="614"/>
    </location>
</feature>
<dbReference type="NCBIfam" id="TIGR01451">
    <property type="entry name" value="B_ant_repeat"/>
    <property type="match status" value="1"/>
</dbReference>
<name>A0ABS1CJ80_9GAMM</name>
<dbReference type="EMBL" id="NRRV01000025">
    <property type="protein sequence ID" value="MBK1631421.1"/>
    <property type="molecule type" value="Genomic_DNA"/>
</dbReference>
<reference evidence="3 4" key="1">
    <citation type="journal article" date="2020" name="Microorganisms">
        <title>Osmotic Adaptation and Compatible Solute Biosynthesis of Phototrophic Bacteria as Revealed from Genome Analyses.</title>
        <authorList>
            <person name="Imhoff J.F."/>
            <person name="Rahn T."/>
            <person name="Kunzel S."/>
            <person name="Keller A."/>
            <person name="Neulinger S.C."/>
        </authorList>
    </citation>
    <scope>NUCLEOTIDE SEQUENCE [LARGE SCALE GENOMIC DNA]</scope>
    <source>
        <strain evidence="3 4">DSM 6210</strain>
    </source>
</reference>
<dbReference type="Pfam" id="PF24595">
    <property type="entry name" value="DUF7619"/>
    <property type="match status" value="1"/>
</dbReference>
<protein>
    <recommendedName>
        <fullName evidence="5">DUF11 domain-containing protein</fullName>
    </recommendedName>
</protein>
<evidence type="ECO:0000259" key="1">
    <source>
        <dbReference type="Pfam" id="PF01345"/>
    </source>
</evidence>
<evidence type="ECO:0000259" key="2">
    <source>
        <dbReference type="Pfam" id="PF24595"/>
    </source>
</evidence>
<keyword evidence="4" id="KW-1185">Reference proteome</keyword>
<evidence type="ECO:0000313" key="3">
    <source>
        <dbReference type="EMBL" id="MBK1631421.1"/>
    </source>
</evidence>
<proteinExistence type="predicted"/>
<evidence type="ECO:0000313" key="4">
    <source>
        <dbReference type="Proteomes" id="UP000748752"/>
    </source>
</evidence>
<dbReference type="InterPro" id="IPR047589">
    <property type="entry name" value="DUF11_rpt"/>
</dbReference>
<feature type="domain" description="DUF11" evidence="1">
    <location>
        <begin position="225"/>
        <end position="352"/>
    </location>
</feature>
<organism evidence="3 4">
    <name type="scientific">Thiohalocapsa halophila</name>
    <dbReference type="NCBI Taxonomy" id="69359"/>
    <lineage>
        <taxon>Bacteria</taxon>
        <taxon>Pseudomonadati</taxon>
        <taxon>Pseudomonadota</taxon>
        <taxon>Gammaproteobacteria</taxon>
        <taxon>Chromatiales</taxon>
        <taxon>Chromatiaceae</taxon>
        <taxon>Thiohalocapsa</taxon>
    </lineage>
</organism>
<dbReference type="InterPro" id="IPR001434">
    <property type="entry name" value="OmcB-like_DUF11"/>
</dbReference>
<dbReference type="Proteomes" id="UP000748752">
    <property type="component" value="Unassembled WGS sequence"/>
</dbReference>
<comment type="caution">
    <text evidence="3">The sequence shown here is derived from an EMBL/GenBank/DDBJ whole genome shotgun (WGS) entry which is preliminary data.</text>
</comment>
<gene>
    <name evidence="3" type="ORF">CKO31_11845</name>
</gene>
<sequence length="809" mass="85144">MYIMSIPRKPHFCEKSMEFHRSNCAIILAPEDPSPEPAMVPSPVCAQPSRVHVFVLLVALVVSPAAARQITDQSDAAFNGSVTVDWPPAEFSPGQSTLSFQRDGVTFTLVANVRPELIRSCADVGSTFDTGLWIPSIENQGLTLTINPPVEAIGFNGYPGDGGPVGQFIGTEDSETVRLGFAQGFIGAADIGEIDAVSFALDFSFFCLTDMVFLPPATIPGGDADLQLVKTNALPTVGAAPGEAVEFRLDVDNLGPDAATSTRLLDLVPRNPLTGGSLFASADGSFDFDALASTARWSLGAVAAQDSETRSLTVTMPASRLAFSCHSRILNVATLGSDTPDSGPTNNLSTAVVLFDDPALPTREICGNNIDDDCDGRFDCADPDCDCRPALPRVGGGGGNGCNSGFPQGLVEIDGRIFGGTCGPLIDTDGDGQDEPANPAEDHACEVPRGRCGNATVPAFCCDPGTWSNPSAANLARVQSSCDVGIPGCVPRDPNYKEAQPYTNIAGYGYIGAGETITYTIHYENVGDADATDVRIIDVLDDDLDDTTLVVDDVDLAWSYDPGTRVLIWEDPLLPPSTPRSVSFSIDMRTDALPGTRAANDATIVFPTADQPRTDTNVVEHVVPDPTADLAADLSVLRCTGTGTQGEYEVALVNSGFGFAYNVTATVTGAPPSVTVHDGAVAFSHPDDPDPRTLASVIPNAVTTSHDTIRLSGSHPVDACEALDWQITWENGADEVFERVQEPAAGRTCDLNADAAVDIIDVRALLGLRNRPTDAGSVLHDLDQDGRITILDARGCVLACDRPRCAVGS</sequence>